<evidence type="ECO:0000313" key="4">
    <source>
        <dbReference type="Proteomes" id="UP000177026"/>
    </source>
</evidence>
<dbReference type="Pfam" id="PF00793">
    <property type="entry name" value="DAHP_synth_1"/>
    <property type="match status" value="1"/>
</dbReference>
<dbReference type="GO" id="GO:0009073">
    <property type="term" value="P:aromatic amino acid family biosynthetic process"/>
    <property type="evidence" value="ECO:0007669"/>
    <property type="project" value="InterPro"/>
</dbReference>
<evidence type="ECO:0000313" key="3">
    <source>
        <dbReference type="EMBL" id="OGK19037.1"/>
    </source>
</evidence>
<name>A0A1F7GJC0_9BACT</name>
<dbReference type="InterPro" id="IPR013785">
    <property type="entry name" value="Aldolase_TIM"/>
</dbReference>
<accession>A0A1F7GJC0</accession>
<dbReference type="SUPFAM" id="SSF51569">
    <property type="entry name" value="Aldolase"/>
    <property type="match status" value="1"/>
</dbReference>
<dbReference type="Gene3D" id="3.20.20.70">
    <property type="entry name" value="Aldolase class I"/>
    <property type="match status" value="1"/>
</dbReference>
<dbReference type="PANTHER" id="PTHR43018">
    <property type="entry name" value="PHOSPHO-2-DEHYDRO-3-DEOXYHEPTONATE ALDOLASE"/>
    <property type="match status" value="1"/>
</dbReference>
<dbReference type="EMBL" id="MFZI01000058">
    <property type="protein sequence ID" value="OGK19037.1"/>
    <property type="molecule type" value="Genomic_DNA"/>
</dbReference>
<proteinExistence type="predicted"/>
<dbReference type="InterPro" id="IPR006268">
    <property type="entry name" value="DAHP_syn_2"/>
</dbReference>
<dbReference type="NCBIfam" id="TIGR01361">
    <property type="entry name" value="DAHP_synth_Bsub"/>
    <property type="match status" value="1"/>
</dbReference>
<dbReference type="GO" id="GO:0016740">
    <property type="term" value="F:transferase activity"/>
    <property type="evidence" value="ECO:0007669"/>
    <property type="project" value="UniProtKB-KW"/>
</dbReference>
<feature type="domain" description="DAHP synthetase I/KDSA" evidence="2">
    <location>
        <begin position="82"/>
        <end position="322"/>
    </location>
</feature>
<dbReference type="NCBIfam" id="NF009239">
    <property type="entry name" value="PRK12595.1"/>
    <property type="match status" value="1"/>
</dbReference>
<reference evidence="3 4" key="1">
    <citation type="journal article" date="2016" name="Nat. Commun.">
        <title>Thousands of microbial genomes shed light on interconnected biogeochemical processes in an aquifer system.</title>
        <authorList>
            <person name="Anantharaman K."/>
            <person name="Brown C.T."/>
            <person name="Hug L.A."/>
            <person name="Sharon I."/>
            <person name="Castelle C.J."/>
            <person name="Probst A.J."/>
            <person name="Thomas B.C."/>
            <person name="Singh A."/>
            <person name="Wilkins M.J."/>
            <person name="Karaoz U."/>
            <person name="Brodie E.L."/>
            <person name="Williams K.H."/>
            <person name="Hubbard S.S."/>
            <person name="Banfield J.F."/>
        </authorList>
    </citation>
    <scope>NUCLEOTIDE SEQUENCE [LARGE SCALE GENOMIC DNA]</scope>
</reference>
<dbReference type="InterPro" id="IPR006218">
    <property type="entry name" value="DAHP1/KDSA"/>
</dbReference>
<dbReference type="InterPro" id="IPR052899">
    <property type="entry name" value="Class-I_DAHP_synthase"/>
</dbReference>
<sequence length="333" mass="37385">MIIKIRQDAEKERLTEFLDGLTKLNTVFQFEEDIRIITLMKFSDSVMGLVRKTSVVEEMLPANKAFVLASKHRFKPKSTVRLSKDIEFGGRDIVLIAGPCSVETEEQMMQSAKAVKDAGASILRGGAFKPRTSPYDFQGLGESGLKFIRKAANKHGLKVITEILDPRHVDLVNRYTDIFQVGTRNMQNFELLKELGKMRKPVLLKRGMGVVYKEWLGAAEYILAGGNKEVILCERGIRTFVADTRFTFDINAIPYIKKVSHLPIVADPSHSTGNWHFVKDIAMAAVAAGADGLIIDAHPEPQKSWVDKDQAIDFKTLKDIIKRSNRIAKIVRN</sequence>
<protein>
    <submittedName>
        <fullName evidence="3">3-deoxy-7-phosphoheptulonate synthase</fullName>
    </submittedName>
</protein>
<dbReference type="GO" id="GO:0016832">
    <property type="term" value="F:aldehyde-lyase activity"/>
    <property type="evidence" value="ECO:0007669"/>
    <property type="project" value="InterPro"/>
</dbReference>
<comment type="caution">
    <text evidence="3">The sequence shown here is derived from an EMBL/GenBank/DDBJ whole genome shotgun (WGS) entry which is preliminary data.</text>
</comment>
<dbReference type="PANTHER" id="PTHR43018:SF2">
    <property type="entry name" value="PHOSPHO-2-DEHYDRO-3-DEOXYHEPTONATE ALDOLASE"/>
    <property type="match status" value="1"/>
</dbReference>
<keyword evidence="1" id="KW-0808">Transferase</keyword>
<organism evidence="3 4">
    <name type="scientific">Candidatus Roizmanbacteria bacterium RIFCSPHIGHO2_01_FULL_39_8</name>
    <dbReference type="NCBI Taxonomy" id="1802033"/>
    <lineage>
        <taxon>Bacteria</taxon>
        <taxon>Candidatus Roizmaniibacteriota</taxon>
    </lineage>
</organism>
<dbReference type="Proteomes" id="UP000177026">
    <property type="component" value="Unassembled WGS sequence"/>
</dbReference>
<dbReference type="AlphaFoldDB" id="A0A1F7GJC0"/>
<gene>
    <name evidence="3" type="ORF">A2866_00320</name>
</gene>
<dbReference type="NCBIfam" id="NF006421">
    <property type="entry name" value="PRK08673.1"/>
    <property type="match status" value="1"/>
</dbReference>
<evidence type="ECO:0000256" key="1">
    <source>
        <dbReference type="ARBA" id="ARBA00022679"/>
    </source>
</evidence>
<evidence type="ECO:0000259" key="2">
    <source>
        <dbReference type="Pfam" id="PF00793"/>
    </source>
</evidence>